<evidence type="ECO:0000313" key="8">
    <source>
        <dbReference type="EMBL" id="RHG77482.1"/>
    </source>
</evidence>
<evidence type="ECO:0000256" key="4">
    <source>
        <dbReference type="ARBA" id="ARBA00023088"/>
    </source>
</evidence>
<feature type="region of interest" description="Disordered" evidence="5">
    <location>
        <begin position="108"/>
        <end position="162"/>
    </location>
</feature>
<dbReference type="PROSITE" id="PS50847">
    <property type="entry name" value="GRAM_POS_ANCHORING"/>
    <property type="match status" value="1"/>
</dbReference>
<evidence type="ECO:0000259" key="7">
    <source>
        <dbReference type="PROSITE" id="PS50847"/>
    </source>
</evidence>
<dbReference type="InterPro" id="IPR041100">
    <property type="entry name" value="TQ"/>
</dbReference>
<protein>
    <submittedName>
        <fullName evidence="8">LPXTG cell wall anchor domain-containing protein</fullName>
    </submittedName>
</protein>
<organism evidence="8 9">
    <name type="scientific">Mediterraneibacter gnavus</name>
    <name type="common">Ruminococcus gnavus</name>
    <dbReference type="NCBI Taxonomy" id="33038"/>
    <lineage>
        <taxon>Bacteria</taxon>
        <taxon>Bacillati</taxon>
        <taxon>Bacillota</taxon>
        <taxon>Clostridia</taxon>
        <taxon>Lachnospirales</taxon>
        <taxon>Lachnospiraceae</taxon>
        <taxon>Mediterraneibacter</taxon>
    </lineage>
</organism>
<dbReference type="Pfam" id="PF00746">
    <property type="entry name" value="Gram_pos_anchor"/>
    <property type="match status" value="1"/>
</dbReference>
<keyword evidence="6" id="KW-0812">Transmembrane</keyword>
<name>A0A414UQD7_MEDGN</name>
<dbReference type="NCBIfam" id="NF033903">
    <property type="entry name" value="VaFE_rpt"/>
    <property type="match status" value="1"/>
</dbReference>
<keyword evidence="4" id="KW-0572">Peptidoglycan-anchor</keyword>
<evidence type="ECO:0000256" key="6">
    <source>
        <dbReference type="SAM" id="Phobius"/>
    </source>
</evidence>
<keyword evidence="3" id="KW-0732">Signal</keyword>
<feature type="compositionally biased region" description="Polar residues" evidence="5">
    <location>
        <begin position="152"/>
        <end position="162"/>
    </location>
</feature>
<evidence type="ECO:0000256" key="2">
    <source>
        <dbReference type="ARBA" id="ARBA00022525"/>
    </source>
</evidence>
<dbReference type="EMBL" id="QRIS01000075">
    <property type="protein sequence ID" value="RHG77482.1"/>
    <property type="molecule type" value="Genomic_DNA"/>
</dbReference>
<keyword evidence="6" id="KW-1133">Transmembrane helix</keyword>
<keyword evidence="6" id="KW-0472">Membrane</keyword>
<proteinExistence type="predicted"/>
<comment type="caution">
    <text evidence="8">The sequence shown here is derived from an EMBL/GenBank/DDBJ whole genome shotgun (WGS) entry which is preliminary data.</text>
</comment>
<dbReference type="Pfam" id="PF18202">
    <property type="entry name" value="TQ"/>
    <property type="match status" value="1"/>
</dbReference>
<reference evidence="8 9" key="1">
    <citation type="submission" date="2018-08" db="EMBL/GenBank/DDBJ databases">
        <title>A genome reference for cultivated species of the human gut microbiota.</title>
        <authorList>
            <person name="Zou Y."/>
            <person name="Xue W."/>
            <person name="Luo G."/>
        </authorList>
    </citation>
    <scope>NUCLEOTIDE SEQUENCE [LARGE SCALE GENOMIC DNA]</scope>
    <source>
        <strain evidence="8 9">AM21-18</strain>
    </source>
</reference>
<accession>A0A414UQD7</accession>
<gene>
    <name evidence="8" type="ORF">DW243_18415</name>
</gene>
<feature type="compositionally biased region" description="Basic and acidic residues" evidence="5">
    <location>
        <begin position="110"/>
        <end position="141"/>
    </location>
</feature>
<evidence type="ECO:0000256" key="3">
    <source>
        <dbReference type="ARBA" id="ARBA00022729"/>
    </source>
</evidence>
<dbReference type="Proteomes" id="UP000283981">
    <property type="component" value="Unassembled WGS sequence"/>
</dbReference>
<keyword evidence="2" id="KW-0964">Secreted</keyword>
<dbReference type="NCBIfam" id="TIGR01167">
    <property type="entry name" value="LPXTG_anchor"/>
    <property type="match status" value="1"/>
</dbReference>
<keyword evidence="1" id="KW-0134">Cell wall</keyword>
<dbReference type="InterPro" id="IPR019931">
    <property type="entry name" value="LPXTG_anchor"/>
</dbReference>
<dbReference type="RefSeq" id="WP_147418370.1">
    <property type="nucleotide sequence ID" value="NZ_QRIS01000075.1"/>
</dbReference>
<dbReference type="AlphaFoldDB" id="A0A414UQD7"/>
<dbReference type="Gene3D" id="2.60.40.3930">
    <property type="match status" value="1"/>
</dbReference>
<feature type="domain" description="Gram-positive cocci surface proteins LPxTG" evidence="7">
    <location>
        <begin position="155"/>
        <end position="192"/>
    </location>
</feature>
<evidence type="ECO:0000256" key="5">
    <source>
        <dbReference type="SAM" id="MobiDB-lite"/>
    </source>
</evidence>
<feature type="transmembrane region" description="Helical" evidence="6">
    <location>
        <begin position="164"/>
        <end position="184"/>
    </location>
</feature>
<evidence type="ECO:0000256" key="1">
    <source>
        <dbReference type="ARBA" id="ARBA00022512"/>
    </source>
</evidence>
<sequence>ITERIIKIHTTATDKDGNKELEAGKDVTIIDTVTLEGLEIGTQYKLVGWQMLKEENAELLINGKRVESDYTFTADSKTMKVEVAFTFDATSLDGKQLVTFEELYDLSNPDEPKKVTEHKDIEDKGQTITFKEKSEEPEKPETPPTPEKPNRPSDSPKTGDNTNLYGLLALLMTSGAGLAGIFFYKRRKMKKS</sequence>
<feature type="non-terminal residue" evidence="8">
    <location>
        <position position="1"/>
    </location>
</feature>
<evidence type="ECO:0000313" key="9">
    <source>
        <dbReference type="Proteomes" id="UP000283981"/>
    </source>
</evidence>